<keyword evidence="12" id="KW-0677">Repeat</keyword>
<dbReference type="FunFam" id="3.80.10.10:FF:000775">
    <property type="entry name" value="Predicted protein"/>
    <property type="match status" value="1"/>
</dbReference>
<dbReference type="FunFam" id="3.80.10.10:FF:000041">
    <property type="entry name" value="LRR receptor-like serine/threonine-protein kinase ERECTA"/>
    <property type="match status" value="1"/>
</dbReference>
<keyword evidence="6" id="KW-0723">Serine/threonine-protein kinase</keyword>
<evidence type="ECO:0000256" key="20">
    <source>
        <dbReference type="ARBA" id="ARBA00023157"/>
    </source>
</evidence>
<dbReference type="PROSITE" id="PS51450">
    <property type="entry name" value="LRR"/>
    <property type="match status" value="2"/>
</dbReference>
<evidence type="ECO:0000256" key="18">
    <source>
        <dbReference type="ARBA" id="ARBA00023034"/>
    </source>
</evidence>
<dbReference type="GO" id="GO:0033612">
    <property type="term" value="F:receptor serine/threonine kinase binding"/>
    <property type="evidence" value="ECO:0007669"/>
    <property type="project" value="TreeGrafter"/>
</dbReference>
<evidence type="ECO:0000256" key="19">
    <source>
        <dbReference type="ARBA" id="ARBA00023136"/>
    </source>
</evidence>
<dbReference type="PROSITE" id="PS00108">
    <property type="entry name" value="PROTEIN_KINASE_ST"/>
    <property type="match status" value="1"/>
</dbReference>
<evidence type="ECO:0000256" key="15">
    <source>
        <dbReference type="ARBA" id="ARBA00022840"/>
    </source>
</evidence>
<evidence type="ECO:0000256" key="11">
    <source>
        <dbReference type="ARBA" id="ARBA00022729"/>
    </source>
</evidence>
<keyword evidence="8" id="KW-0433">Leucine-rich repeat</keyword>
<evidence type="ECO:0000256" key="23">
    <source>
        <dbReference type="ARBA" id="ARBA00023316"/>
    </source>
</evidence>
<evidence type="ECO:0000256" key="8">
    <source>
        <dbReference type="ARBA" id="ARBA00022614"/>
    </source>
</evidence>
<sequence>MAFPSLPQIMKLLFSSHGFIPLLHHHLHLSQTGTSFTPTHVIGPPSHALLKLPVPSNILSSFTHLQKLIISDANLTGTIPLNIGDCSTLTIIDLNSNNLVGSIPTSIGNLQNLETLSLNSNQLTGKIPFELGSCINLKNILLFDNQLSGTIPPELAKLSKLEVLRAGGNNNIIGKIPQELGKCSNLTVLGLADTSISGSLPASLGRLKKLQTLSIYTTMLSGEIPAELGNCSELVDLFLYENSLSGSIPSELGKLQKLEQLFLWQNGLVGDIPEEIGNCTSLRKIDLSLNSLSGTIPLSLGNLVKLEEFMISDNNVSGSIPSSLSNAAFLQQLQVDTNQLSGLIPPELGKLSNLIVFFAWQNQLEGSIPSTLANCSNLQALDLSHNALTGSIPIGLFQLQNLTKLLLISNDISGSIPSEIGSCSSLIRLRLGSNRITGEIPRTIGNLKRLNFLDLSENRLLGKVPEEIGNCTDMQMIDFSSNNLEGPLPDSLSSLSALQVFDASSNKFSGPIPASLGRLISLNKLILGRNLFSGPIPSSLSLCSSLQMLDLGDNELTGSIPPELGHIETLEIALNLSCNSLIGPIPPQISSLSKLSILDLSHNQLEGGLDSLAGLDNLVTLNISYNKFSGFLPDDKLFRQLSPKELIGNQGLCSSGQDSCFVSDFSKTDMTNGSGVRKSRRIKLAIGLLVVLTILMIIMGIIAVIKARRTIRDDDSELGDSWPWQFIPFQKLNFSVEQVLRCLVDGNIIGKGCSGVVYRAETDDGEVIAVKKLWPTTMDDAREVGFKDDRSGIRDSFSAEVKTLGSIRHKNIVRFLGCCWNRNTRLLIYDYMPNGSLSSVLHERTGNCLEWELRYRILLGAAQGIAYLHHDCMPPIVHRDIKANNILIGLEFEPYIADFGLAKLVDDGGFGRSSNTVAGSYGYIAPEYGYMMKITEKSDVYSYGVVLLEVLTGKQPIDPTIPDGQHVVDWVRKKRGVEVLDPRLLSRPESEVEEMMQALGIALLCVNSSPDERPTMRDVAAMLKEIKHEREDHYATKVDVLLKGSPPANNNDDVLATSSSLMPGTSASASLISPMAAEASPKPVPLLKDELDIVIPTIRNLDFLEMWRPFFEAYHLIIVQDGDPSKTIKVPEGFDYELYNRNDINRILGPKASCISFKDSACRCFGYMVSKKKYIYTIDDDCFVAKNPSGEDINALEQHIKNLLSPSTPFFFNTLLREGVSTAVSHGLWLNIPDYDAPTQLVKPHERNTRHQFPSFLHQHPSFMYVDAVMTVPKGTLFPMCGMNLAFDRELIGPAMYFGLMGDGQPIGRYDDMWAGWCVKVICDHLGLGVKTGLPYIWHSKASNPFVNLRKEYKGIFWQEEIIPFFQSASLPKDCTTVQKCYIELSKQVKDKLGKIDPYFIKLADAMLTWIEAWDELNNNASPQTLPSKKANGHAK</sequence>
<dbReference type="PROSITE" id="PS50011">
    <property type="entry name" value="PROTEIN_KINASE_DOM"/>
    <property type="match status" value="1"/>
</dbReference>
<evidence type="ECO:0000256" key="12">
    <source>
        <dbReference type="ARBA" id="ARBA00022737"/>
    </source>
</evidence>
<dbReference type="InterPro" id="IPR000719">
    <property type="entry name" value="Prot_kinase_dom"/>
</dbReference>
<dbReference type="SUPFAM" id="SSF56112">
    <property type="entry name" value="Protein kinase-like (PK-like)"/>
    <property type="match status" value="1"/>
</dbReference>
<evidence type="ECO:0000256" key="1">
    <source>
        <dbReference type="ARBA" id="ARBA00004236"/>
    </source>
</evidence>
<keyword evidence="28" id="KW-1185">Reference proteome</keyword>
<dbReference type="SMART" id="SM00365">
    <property type="entry name" value="LRR_SD22"/>
    <property type="match status" value="5"/>
</dbReference>
<dbReference type="OrthoDB" id="676979at2759"/>
<protein>
    <submittedName>
        <fullName evidence="27">Receptor-like protein kinase 2</fullName>
    </submittedName>
</protein>
<dbReference type="GO" id="GO:0001653">
    <property type="term" value="F:peptide receptor activity"/>
    <property type="evidence" value="ECO:0007669"/>
    <property type="project" value="UniProtKB-ARBA"/>
</dbReference>
<dbReference type="Pfam" id="PF23598">
    <property type="entry name" value="LRR_14"/>
    <property type="match status" value="2"/>
</dbReference>
<dbReference type="SUPFAM" id="SSF52047">
    <property type="entry name" value="RNI-like"/>
    <property type="match status" value="1"/>
</dbReference>
<dbReference type="GO" id="GO:0071555">
    <property type="term" value="P:cell wall organization"/>
    <property type="evidence" value="ECO:0007669"/>
    <property type="project" value="UniProtKB-KW"/>
</dbReference>
<dbReference type="PANTHER" id="PTHR48056">
    <property type="entry name" value="LRR RECEPTOR-LIKE SERINE/THREONINE-PROTEIN KINASE-RELATED"/>
    <property type="match status" value="1"/>
</dbReference>
<dbReference type="InterPro" id="IPR003591">
    <property type="entry name" value="Leu-rich_rpt_typical-subtyp"/>
</dbReference>
<dbReference type="Proteomes" id="UP000634136">
    <property type="component" value="Unassembled WGS sequence"/>
</dbReference>
<dbReference type="Pfam" id="PF03214">
    <property type="entry name" value="RGP"/>
    <property type="match status" value="1"/>
</dbReference>
<dbReference type="InterPro" id="IPR037595">
    <property type="entry name" value="RGP_fam"/>
</dbReference>
<feature type="binding site" evidence="24">
    <location>
        <position position="772"/>
    </location>
    <ligand>
        <name>ATP</name>
        <dbReference type="ChEBI" id="CHEBI:30616"/>
    </ligand>
</feature>
<dbReference type="GO" id="GO:0010078">
    <property type="term" value="P:maintenance of root meristem identity"/>
    <property type="evidence" value="ECO:0007669"/>
    <property type="project" value="UniProtKB-ARBA"/>
</dbReference>
<evidence type="ECO:0000256" key="7">
    <source>
        <dbReference type="ARBA" id="ARBA00022553"/>
    </source>
</evidence>
<dbReference type="EMBL" id="JAAIUW010000011">
    <property type="protein sequence ID" value="KAF7809025.1"/>
    <property type="molecule type" value="Genomic_DNA"/>
</dbReference>
<reference evidence="27" key="1">
    <citation type="submission" date="2020-09" db="EMBL/GenBank/DDBJ databases">
        <title>Genome-Enabled Discovery of Anthraquinone Biosynthesis in Senna tora.</title>
        <authorList>
            <person name="Kang S.-H."/>
            <person name="Pandey R.P."/>
            <person name="Lee C.-M."/>
            <person name="Sim J.-S."/>
            <person name="Jeong J.-T."/>
            <person name="Choi B.-S."/>
            <person name="Jung M."/>
            <person name="Ginzburg D."/>
            <person name="Zhao K."/>
            <person name="Won S.Y."/>
            <person name="Oh T.-J."/>
            <person name="Yu Y."/>
            <person name="Kim N.-H."/>
            <person name="Lee O.R."/>
            <person name="Lee T.-H."/>
            <person name="Bashyal P."/>
            <person name="Kim T.-S."/>
            <person name="Lee W.-H."/>
            <person name="Kawkins C."/>
            <person name="Kim C.-K."/>
            <person name="Kim J.S."/>
            <person name="Ahn B.O."/>
            <person name="Rhee S.Y."/>
            <person name="Sohng J.K."/>
        </authorList>
    </citation>
    <scope>NUCLEOTIDE SEQUENCE</scope>
    <source>
        <tissue evidence="27">Leaf</tissue>
    </source>
</reference>
<comment type="subcellular location">
    <subcellularLocation>
        <location evidence="1">Cell membrane</location>
    </subcellularLocation>
    <subcellularLocation>
        <location evidence="3">Golgi apparatus</location>
    </subcellularLocation>
    <subcellularLocation>
        <location evidence="2">Membrane</location>
        <topology evidence="2">Single-pass type I membrane protein</topology>
    </subcellularLocation>
</comment>
<evidence type="ECO:0000256" key="16">
    <source>
        <dbReference type="ARBA" id="ARBA00022843"/>
    </source>
</evidence>
<keyword evidence="14 27" id="KW-0418">Kinase</keyword>
<keyword evidence="15 24" id="KW-0067">ATP-binding</keyword>
<evidence type="ECO:0000313" key="27">
    <source>
        <dbReference type="EMBL" id="KAF7809025.1"/>
    </source>
</evidence>
<keyword evidence="13 24" id="KW-0547">Nucleotide-binding</keyword>
<keyword evidence="18" id="KW-0333">Golgi apparatus</keyword>
<evidence type="ECO:0000256" key="22">
    <source>
        <dbReference type="ARBA" id="ARBA00023180"/>
    </source>
</evidence>
<evidence type="ECO:0000256" key="2">
    <source>
        <dbReference type="ARBA" id="ARBA00004479"/>
    </source>
</evidence>
<keyword evidence="17 25" id="KW-1133">Transmembrane helix</keyword>
<dbReference type="GO" id="GO:0042277">
    <property type="term" value="F:peptide binding"/>
    <property type="evidence" value="ECO:0007669"/>
    <property type="project" value="UniProtKB-ARBA"/>
</dbReference>
<dbReference type="Gene3D" id="3.80.10.10">
    <property type="entry name" value="Ribonuclease Inhibitor"/>
    <property type="match status" value="3"/>
</dbReference>
<evidence type="ECO:0000256" key="25">
    <source>
        <dbReference type="SAM" id="Phobius"/>
    </source>
</evidence>
<evidence type="ECO:0000256" key="10">
    <source>
        <dbReference type="ARBA" id="ARBA00022692"/>
    </source>
</evidence>
<dbReference type="GO" id="GO:0005524">
    <property type="term" value="F:ATP binding"/>
    <property type="evidence" value="ECO:0007669"/>
    <property type="project" value="UniProtKB-UniRule"/>
</dbReference>
<dbReference type="InterPro" id="IPR008271">
    <property type="entry name" value="Ser/Thr_kinase_AS"/>
</dbReference>
<evidence type="ECO:0000256" key="13">
    <source>
        <dbReference type="ARBA" id="ARBA00022741"/>
    </source>
</evidence>
<dbReference type="Gene3D" id="3.30.200.20">
    <property type="entry name" value="Phosphorylase Kinase, domain 1"/>
    <property type="match status" value="1"/>
</dbReference>
<evidence type="ECO:0000256" key="24">
    <source>
        <dbReference type="PROSITE-ProRule" id="PRU10141"/>
    </source>
</evidence>
<dbReference type="InterPro" id="IPR032675">
    <property type="entry name" value="LRR_dom_sf"/>
</dbReference>
<dbReference type="FunFam" id="3.80.10.10:FF:000333">
    <property type="entry name" value="LRR receptor-like serine/threonine-protein kinase RCH1"/>
    <property type="match status" value="1"/>
</dbReference>
<dbReference type="InterPro" id="IPR017441">
    <property type="entry name" value="Protein_kinase_ATP_BS"/>
</dbReference>
<accession>A0A834SUL6</accession>
<evidence type="ECO:0000259" key="26">
    <source>
        <dbReference type="PROSITE" id="PS50011"/>
    </source>
</evidence>
<keyword evidence="23" id="KW-0961">Cell wall biogenesis/degradation</keyword>
<dbReference type="InterPro" id="IPR001611">
    <property type="entry name" value="Leu-rich_rpt"/>
</dbReference>
<dbReference type="GO" id="GO:0004674">
    <property type="term" value="F:protein serine/threonine kinase activity"/>
    <property type="evidence" value="ECO:0007669"/>
    <property type="project" value="UniProtKB-KW"/>
</dbReference>
<keyword evidence="16" id="KW-0832">Ubl conjugation</keyword>
<dbReference type="Gene3D" id="1.10.510.10">
    <property type="entry name" value="Transferase(Phosphotransferase) domain 1"/>
    <property type="match status" value="1"/>
</dbReference>
<dbReference type="Pfam" id="PF00069">
    <property type="entry name" value="Pkinase"/>
    <property type="match status" value="1"/>
</dbReference>
<feature type="domain" description="Protein kinase" evidence="26">
    <location>
        <begin position="743"/>
        <end position="1031"/>
    </location>
</feature>
<dbReference type="FunFam" id="3.30.200.20:FF:000517">
    <property type="entry name" value="probable LRR receptor-like serine/threonine-protein kinase At1g34110"/>
    <property type="match status" value="1"/>
</dbReference>
<evidence type="ECO:0000256" key="17">
    <source>
        <dbReference type="ARBA" id="ARBA00022989"/>
    </source>
</evidence>
<dbReference type="PANTHER" id="PTHR48056:SF5">
    <property type="entry name" value="RECEPTOR-LIKE PROTEIN KINASE 2"/>
    <property type="match status" value="1"/>
</dbReference>
<dbReference type="Pfam" id="PF00560">
    <property type="entry name" value="LRR_1"/>
    <property type="match status" value="4"/>
</dbReference>
<evidence type="ECO:0000313" key="28">
    <source>
        <dbReference type="Proteomes" id="UP000634136"/>
    </source>
</evidence>
<dbReference type="SMART" id="SM00220">
    <property type="entry name" value="S_TKc"/>
    <property type="match status" value="1"/>
</dbReference>
<dbReference type="SMART" id="SM00369">
    <property type="entry name" value="LRR_TYP"/>
    <property type="match status" value="7"/>
</dbReference>
<keyword evidence="20" id="KW-1015">Disulfide bond</keyword>
<dbReference type="GO" id="GO:2000280">
    <property type="term" value="P:regulation of root development"/>
    <property type="evidence" value="ECO:0007669"/>
    <property type="project" value="UniProtKB-ARBA"/>
</dbReference>
<dbReference type="FunFam" id="1.10.510.10:FF:000276">
    <property type="entry name" value="LRR receptor-like serine/threonine-protein kinase RCH1"/>
    <property type="match status" value="1"/>
</dbReference>
<dbReference type="GO" id="GO:0005886">
    <property type="term" value="C:plasma membrane"/>
    <property type="evidence" value="ECO:0007669"/>
    <property type="project" value="UniProtKB-SubCell"/>
</dbReference>
<evidence type="ECO:0000256" key="14">
    <source>
        <dbReference type="ARBA" id="ARBA00022777"/>
    </source>
</evidence>
<keyword evidence="22" id="KW-0325">Glycoprotein</keyword>
<keyword evidence="19 25" id="KW-0472">Membrane</keyword>
<dbReference type="PRINTS" id="PR00019">
    <property type="entry name" value="LEURICHRPT"/>
</dbReference>
<dbReference type="FunFam" id="3.80.10.10:FF:000383">
    <property type="entry name" value="Leucine-rich repeat receptor protein kinase EMS1"/>
    <property type="match status" value="1"/>
</dbReference>
<evidence type="ECO:0000256" key="9">
    <source>
        <dbReference type="ARBA" id="ARBA00022679"/>
    </source>
</evidence>
<evidence type="ECO:0000256" key="6">
    <source>
        <dbReference type="ARBA" id="ARBA00022527"/>
    </source>
</evidence>
<evidence type="ECO:0000256" key="21">
    <source>
        <dbReference type="ARBA" id="ARBA00023170"/>
    </source>
</evidence>
<keyword evidence="5" id="KW-1003">Cell membrane</keyword>
<keyword evidence="7" id="KW-0597">Phosphoprotein</keyword>
<dbReference type="InterPro" id="IPR011009">
    <property type="entry name" value="Kinase-like_dom_sf"/>
</dbReference>
<feature type="transmembrane region" description="Helical" evidence="25">
    <location>
        <begin position="684"/>
        <end position="705"/>
    </location>
</feature>
<evidence type="ECO:0000256" key="3">
    <source>
        <dbReference type="ARBA" id="ARBA00004555"/>
    </source>
</evidence>
<evidence type="ECO:0000256" key="5">
    <source>
        <dbReference type="ARBA" id="ARBA00022475"/>
    </source>
</evidence>
<comment type="similarity">
    <text evidence="4">Belongs to the RGP family.</text>
</comment>
<dbReference type="InterPro" id="IPR055414">
    <property type="entry name" value="LRR_R13L4/SHOC2-like"/>
</dbReference>
<dbReference type="GO" id="GO:0010082">
    <property type="term" value="P:regulation of root meristem growth"/>
    <property type="evidence" value="ECO:0007669"/>
    <property type="project" value="UniProtKB-ARBA"/>
</dbReference>
<keyword evidence="10 25" id="KW-0812">Transmembrane</keyword>
<keyword evidence="9" id="KW-0808">Transferase</keyword>
<evidence type="ECO:0000256" key="4">
    <source>
        <dbReference type="ARBA" id="ARBA00008986"/>
    </source>
</evidence>
<dbReference type="InterPro" id="IPR050647">
    <property type="entry name" value="Plant_LRR-RLKs"/>
</dbReference>
<gene>
    <name evidence="27" type="ORF">G2W53_035768</name>
</gene>
<keyword evidence="21 27" id="KW-0675">Receptor</keyword>
<organism evidence="27 28">
    <name type="scientific">Senna tora</name>
    <dbReference type="NCBI Taxonomy" id="362788"/>
    <lineage>
        <taxon>Eukaryota</taxon>
        <taxon>Viridiplantae</taxon>
        <taxon>Streptophyta</taxon>
        <taxon>Embryophyta</taxon>
        <taxon>Tracheophyta</taxon>
        <taxon>Spermatophyta</taxon>
        <taxon>Magnoliopsida</taxon>
        <taxon>eudicotyledons</taxon>
        <taxon>Gunneridae</taxon>
        <taxon>Pentapetalae</taxon>
        <taxon>rosids</taxon>
        <taxon>fabids</taxon>
        <taxon>Fabales</taxon>
        <taxon>Fabaceae</taxon>
        <taxon>Caesalpinioideae</taxon>
        <taxon>Cassia clade</taxon>
        <taxon>Senna</taxon>
    </lineage>
</organism>
<dbReference type="PROSITE" id="PS00107">
    <property type="entry name" value="PROTEIN_KINASE_ATP"/>
    <property type="match status" value="1"/>
</dbReference>
<dbReference type="SUPFAM" id="SSF52058">
    <property type="entry name" value="L domain-like"/>
    <property type="match status" value="1"/>
</dbReference>
<comment type="caution">
    <text evidence="27">The sequence shown here is derived from an EMBL/GenBank/DDBJ whole genome shotgun (WGS) entry which is preliminary data.</text>
</comment>
<keyword evidence="11" id="KW-0732">Signal</keyword>
<dbReference type="GO" id="GO:0005794">
    <property type="term" value="C:Golgi apparatus"/>
    <property type="evidence" value="ECO:0007669"/>
    <property type="project" value="UniProtKB-SubCell"/>
</dbReference>
<name>A0A834SUL6_9FABA</name>
<proteinExistence type="inferred from homology"/>